<comment type="subcellular location">
    <subcellularLocation>
        <location evidence="2">Nucleus</location>
    </subcellularLocation>
</comment>
<dbReference type="GO" id="GO:0003682">
    <property type="term" value="F:chromatin binding"/>
    <property type="evidence" value="ECO:0007669"/>
    <property type="project" value="TreeGrafter"/>
</dbReference>
<feature type="compositionally biased region" description="Acidic residues" evidence="3">
    <location>
        <begin position="400"/>
        <end position="418"/>
    </location>
</feature>
<sequence>MSVRQLLVQVNVDLLCHFLFQSVQVKLELGHRAEIRTKPTPEGFTHDWTVFVRAPEGSNLQHFVQKVIFHLHESFAKPKRAVKEPPYQVSESGYGSFILPIEIYFRNKEEPRQIRFDYDLFLHLDGSPPVNNVRCEKLTFQNPTDDFRQKLLKAGGVIIGGSGEPVVPTLSSLPPAPMHTDLFDAPPVVVSEHRKKHKHHHKDKKLKVRSGSSGLTSGSSTPSSTGGASTQSYPKHGGKGPVGDRSSSTEKSPAGREKNTPKHPSESAVSPAARDHVTLTVSSPAKRPADLAFSPSARCPTDVISPGSSSSSSKKQRREKDSSKDHKGSSSGEKSSHSRKDKSRSKDSKSKSHKSSKRDRRDADAKSSHGDADRKSVTSSKSTGVSKDPAVSKSKVELPAFEEELSTGELSEPDPFEDSVDIGAAAHRIIAEKSPSDRTHGRGLSALIAKLGDCDSDSPEELLSPLSATSPPALFPEFQSSDTPKQHLILDKPAKATSSPALKSEPRFSPLAADTSLGSPAKASQSSPCSDKLIIHKVSPSEKYTVKKVSPLRLDATAVTSQEKSGRSKHDRGKKSKGERKPKEHRCKDKENDVSRERVEPTKAEPDQDPSLLPLNQIDRSKQHAPNGESLSTLLELQERLMAMTDARLLQHIVSIIEETGNYKINDTTFDFDLYCLDRNTVQKLLGFLLNASS</sequence>
<evidence type="ECO:0000259" key="4">
    <source>
        <dbReference type="PROSITE" id="PS51037"/>
    </source>
</evidence>
<keyword evidence="1 2" id="KW-0539">Nucleus</keyword>
<dbReference type="InterPro" id="IPR052790">
    <property type="entry name" value="YEATS_domain"/>
</dbReference>
<dbReference type="EMBL" id="JAODUO010001590">
    <property type="protein sequence ID" value="KAK2161248.1"/>
    <property type="molecule type" value="Genomic_DNA"/>
</dbReference>
<dbReference type="Gene3D" id="1.20.1270.290">
    <property type="match status" value="1"/>
</dbReference>
<feature type="region of interest" description="Disordered" evidence="3">
    <location>
        <begin position="454"/>
        <end position="537"/>
    </location>
</feature>
<name>A0AAD9JZC3_RIDPI</name>
<dbReference type="Gene3D" id="2.60.40.1970">
    <property type="entry name" value="YEATS domain"/>
    <property type="match status" value="1"/>
</dbReference>
<feature type="domain" description="YEATS" evidence="4">
    <location>
        <begin position="17"/>
        <end position="154"/>
    </location>
</feature>
<feature type="compositionally biased region" description="Low complexity" evidence="3">
    <location>
        <begin position="210"/>
        <end position="232"/>
    </location>
</feature>
<feature type="compositionally biased region" description="Polar residues" evidence="3">
    <location>
        <begin position="516"/>
        <end position="529"/>
    </location>
</feature>
<feature type="compositionally biased region" description="Basic and acidic residues" evidence="3">
    <location>
        <begin position="318"/>
        <end position="350"/>
    </location>
</feature>
<feature type="region of interest" description="Disordered" evidence="3">
    <location>
        <begin position="191"/>
        <end position="418"/>
    </location>
</feature>
<dbReference type="PANTHER" id="PTHR47827">
    <property type="entry name" value="AHD DOMAIN-CONTAINING PROTEIN"/>
    <property type="match status" value="1"/>
</dbReference>
<feature type="compositionally biased region" description="Basic and acidic residues" evidence="3">
    <location>
        <begin position="359"/>
        <end position="376"/>
    </location>
</feature>
<feature type="compositionally biased region" description="Basic and acidic residues" evidence="3">
    <location>
        <begin position="579"/>
        <end position="606"/>
    </location>
</feature>
<reference evidence="5" key="1">
    <citation type="journal article" date="2023" name="Mol. Biol. Evol.">
        <title>Third-Generation Sequencing Reveals the Adaptive Role of the Epigenome in Three Deep-Sea Polychaetes.</title>
        <authorList>
            <person name="Perez M."/>
            <person name="Aroh O."/>
            <person name="Sun Y."/>
            <person name="Lan Y."/>
            <person name="Juniper S.K."/>
            <person name="Young C.R."/>
            <person name="Angers B."/>
            <person name="Qian P.Y."/>
        </authorList>
    </citation>
    <scope>NUCLEOTIDE SEQUENCE</scope>
    <source>
        <strain evidence="5">R07B-5</strain>
    </source>
</reference>
<dbReference type="GO" id="GO:0045893">
    <property type="term" value="P:positive regulation of DNA-templated transcription"/>
    <property type="evidence" value="ECO:0007669"/>
    <property type="project" value="TreeGrafter"/>
</dbReference>
<evidence type="ECO:0000256" key="3">
    <source>
        <dbReference type="SAM" id="MobiDB-lite"/>
    </source>
</evidence>
<dbReference type="Pfam" id="PF17793">
    <property type="entry name" value="AHD"/>
    <property type="match status" value="1"/>
</dbReference>
<dbReference type="FunFam" id="2.60.40.1970:FF:000003">
    <property type="entry name" value="MLLT1, super elongation complex subunit"/>
    <property type="match status" value="1"/>
</dbReference>
<feature type="compositionally biased region" description="Basic and acidic residues" evidence="3">
    <location>
        <begin position="484"/>
        <end position="494"/>
    </location>
</feature>
<evidence type="ECO:0000313" key="6">
    <source>
        <dbReference type="Proteomes" id="UP001209878"/>
    </source>
</evidence>
<feature type="compositionally biased region" description="Low complexity" evidence="3">
    <location>
        <begin position="461"/>
        <end position="472"/>
    </location>
</feature>
<gene>
    <name evidence="5" type="ORF">NP493_1574g00026</name>
</gene>
<dbReference type="Proteomes" id="UP001209878">
    <property type="component" value="Unassembled WGS sequence"/>
</dbReference>
<comment type="caution">
    <text evidence="5">The sequence shown here is derived from an EMBL/GenBank/DDBJ whole genome shotgun (WGS) entry which is preliminary data.</text>
</comment>
<feature type="compositionally biased region" description="Basic residues" evidence="3">
    <location>
        <begin position="193"/>
        <end position="208"/>
    </location>
</feature>
<feature type="compositionally biased region" description="Basic residues" evidence="3">
    <location>
        <begin position="567"/>
        <end position="578"/>
    </location>
</feature>
<organism evidence="5 6">
    <name type="scientific">Ridgeia piscesae</name>
    <name type="common">Tubeworm</name>
    <dbReference type="NCBI Taxonomy" id="27915"/>
    <lineage>
        <taxon>Eukaryota</taxon>
        <taxon>Metazoa</taxon>
        <taxon>Spiralia</taxon>
        <taxon>Lophotrochozoa</taxon>
        <taxon>Annelida</taxon>
        <taxon>Polychaeta</taxon>
        <taxon>Sedentaria</taxon>
        <taxon>Canalipalpata</taxon>
        <taxon>Sabellida</taxon>
        <taxon>Siboglinidae</taxon>
        <taxon>Ridgeia</taxon>
    </lineage>
</organism>
<dbReference type="InterPro" id="IPR040930">
    <property type="entry name" value="AF-9_AHD"/>
</dbReference>
<dbReference type="AlphaFoldDB" id="A0AAD9JZC3"/>
<dbReference type="InterPro" id="IPR055129">
    <property type="entry name" value="YEATS_dom"/>
</dbReference>
<dbReference type="CDD" id="cd16906">
    <property type="entry name" value="YEATS_AF-9_like"/>
    <property type="match status" value="1"/>
</dbReference>
<dbReference type="PROSITE" id="PS51037">
    <property type="entry name" value="YEATS"/>
    <property type="match status" value="1"/>
</dbReference>
<evidence type="ECO:0000313" key="5">
    <source>
        <dbReference type="EMBL" id="KAK2161248.1"/>
    </source>
</evidence>
<protein>
    <recommendedName>
        <fullName evidence="4">YEATS domain-containing protein</fullName>
    </recommendedName>
</protein>
<accession>A0AAD9JZC3</accession>
<feature type="compositionally biased region" description="Basic and acidic residues" evidence="3">
    <location>
        <begin position="253"/>
        <end position="265"/>
    </location>
</feature>
<proteinExistence type="predicted"/>
<keyword evidence="6" id="KW-1185">Reference proteome</keyword>
<feature type="compositionally biased region" description="Low complexity" evidence="3">
    <location>
        <begin position="377"/>
        <end position="387"/>
    </location>
</feature>
<dbReference type="Pfam" id="PF03366">
    <property type="entry name" value="YEATS"/>
    <property type="match status" value="1"/>
</dbReference>
<dbReference type="PANTHER" id="PTHR47827:SF3">
    <property type="entry name" value="AF-9 ANC1 HOMOLOGY DOMAIN-CONTAINING PROTEIN"/>
    <property type="match status" value="1"/>
</dbReference>
<feature type="region of interest" description="Disordered" evidence="3">
    <location>
        <begin position="556"/>
        <end position="614"/>
    </location>
</feature>
<evidence type="ECO:0000256" key="1">
    <source>
        <dbReference type="ARBA" id="ARBA00023242"/>
    </source>
</evidence>
<evidence type="ECO:0000256" key="2">
    <source>
        <dbReference type="PROSITE-ProRule" id="PRU00376"/>
    </source>
</evidence>
<dbReference type="InterPro" id="IPR038704">
    <property type="entry name" value="YEAST_sf"/>
</dbReference>
<dbReference type="GO" id="GO:0008023">
    <property type="term" value="C:transcription elongation factor complex"/>
    <property type="evidence" value="ECO:0007669"/>
    <property type="project" value="TreeGrafter"/>
</dbReference>